<evidence type="ECO:0000256" key="4">
    <source>
        <dbReference type="ARBA" id="ARBA00011702"/>
    </source>
</evidence>
<evidence type="ECO:0000256" key="16">
    <source>
        <dbReference type="ARBA" id="ARBA00023136"/>
    </source>
</evidence>
<proteinExistence type="inferred from homology"/>
<comment type="catalytic activity">
    <reaction evidence="1 18">
        <text>a 1,2-diacyl-sn-glycero-3-phosphocholine + H2O = a 2-acyl-sn-glycero-3-phosphocholine + a fatty acid + H(+)</text>
        <dbReference type="Rhea" id="RHEA:18689"/>
        <dbReference type="ChEBI" id="CHEBI:15377"/>
        <dbReference type="ChEBI" id="CHEBI:15378"/>
        <dbReference type="ChEBI" id="CHEBI:28868"/>
        <dbReference type="ChEBI" id="CHEBI:57643"/>
        <dbReference type="ChEBI" id="CHEBI:57875"/>
        <dbReference type="EC" id="3.1.1.32"/>
    </reaction>
</comment>
<dbReference type="PRINTS" id="PR01486">
    <property type="entry name" value="PHPHLIPASEA1"/>
</dbReference>
<comment type="function">
    <text evidence="18">Hydrolysis of phosphatidylcholine with phospholipase A2 (EC 3.1.1.4) and phospholipase A1 (EC 3.1.1.32) activities.</text>
</comment>
<evidence type="ECO:0000256" key="14">
    <source>
        <dbReference type="ARBA" id="ARBA00022963"/>
    </source>
</evidence>
<keyword evidence="11" id="KW-0732">Signal</keyword>
<dbReference type="SUPFAM" id="SSF56931">
    <property type="entry name" value="Outer membrane phospholipase A (OMPLA)"/>
    <property type="match status" value="1"/>
</dbReference>
<dbReference type="GO" id="GO:0046872">
    <property type="term" value="F:metal ion binding"/>
    <property type="evidence" value="ECO:0007669"/>
    <property type="project" value="UniProtKB-KW"/>
</dbReference>
<dbReference type="CDD" id="cd00541">
    <property type="entry name" value="OMPLA"/>
    <property type="match status" value="1"/>
</dbReference>
<dbReference type="Gene3D" id="2.40.230.10">
    <property type="entry name" value="Phospholipase A1"/>
    <property type="match status" value="1"/>
</dbReference>
<keyword evidence="14 18" id="KW-0442">Lipid degradation</keyword>
<evidence type="ECO:0000256" key="3">
    <source>
        <dbReference type="ARBA" id="ARBA00010525"/>
    </source>
</evidence>
<evidence type="ECO:0000256" key="9">
    <source>
        <dbReference type="ARBA" id="ARBA00022692"/>
    </source>
</evidence>
<comment type="subunit">
    <text evidence="4 18">Homodimer; dimerization is reversible, and the dimeric form is the active one.</text>
</comment>
<evidence type="ECO:0000256" key="18">
    <source>
        <dbReference type="RuleBase" id="RU366027"/>
    </source>
</evidence>
<dbReference type="RefSeq" id="WP_054542536.1">
    <property type="nucleotide sequence ID" value="NZ_AP025509.1"/>
</dbReference>
<evidence type="ECO:0000256" key="5">
    <source>
        <dbReference type="ARBA" id="ARBA00013179"/>
    </source>
</evidence>
<name>A0A0P6Z3U6_VIBSP</name>
<dbReference type="EC" id="3.1.1.4" evidence="6 18"/>
<evidence type="ECO:0000256" key="7">
    <source>
        <dbReference type="ARBA" id="ARBA00021726"/>
    </source>
</evidence>
<protein>
    <recommendedName>
        <fullName evidence="7 18">Phospholipase A1</fullName>
        <ecNumber evidence="5 18">3.1.1.32</ecNumber>
        <ecNumber evidence="6 18">3.1.1.4</ecNumber>
    </recommendedName>
    <alternativeName>
        <fullName evidence="18">Phosphatidylcholine 1-acylhydrolase</fullName>
    </alternativeName>
</protein>
<gene>
    <name evidence="19" type="ORF">CWO07_02555</name>
</gene>
<dbReference type="EC" id="3.1.1.32" evidence="5 18"/>
<dbReference type="PANTHER" id="PTHR40457:SF1">
    <property type="entry name" value="PHOSPHOLIPASE A1"/>
    <property type="match status" value="1"/>
</dbReference>
<dbReference type="Proteomes" id="UP000244197">
    <property type="component" value="Unassembled WGS sequence"/>
</dbReference>
<dbReference type="GO" id="GO:0009279">
    <property type="term" value="C:cell outer membrane"/>
    <property type="evidence" value="ECO:0007669"/>
    <property type="project" value="UniProtKB-SubCell"/>
</dbReference>
<evidence type="ECO:0000256" key="6">
    <source>
        <dbReference type="ARBA" id="ARBA00013278"/>
    </source>
</evidence>
<evidence type="ECO:0000256" key="1">
    <source>
        <dbReference type="ARBA" id="ARBA00000111"/>
    </source>
</evidence>
<evidence type="ECO:0000256" key="8">
    <source>
        <dbReference type="ARBA" id="ARBA00022452"/>
    </source>
</evidence>
<dbReference type="PANTHER" id="PTHR40457">
    <property type="entry name" value="PHOSPHOLIPASE A1"/>
    <property type="match status" value="1"/>
</dbReference>
<sequence>MRARKQNSASKRLGVGEKLAGHKNMLALLAIGLAVNASAYANTIGVDERASYEQCILSSLAKATNQQSIEWLKQQCASQEAVTSNKTPENKFSGETSEVGLDSISESALESKVPRLKMEYTTEDNPFVITPYRLNYILPVTHMTNVNTQPYGDERFGGKADDLSDEEIKLQLSLKIPVVDDGVFNQADKIYFGFTLKSFWQAYSSDISAPFRETNYRPEIFYETPLNIESADGVWFSRLGLEHESNGRTAELSRSWNRAYVGLGYTEDDFAVYFQPWYRIPESSSSDDNPDIQDYLGHYELSGAYKWDGFEVSALGRYNFQTGYGGIQTSLSFPLYGRLQGYVQYYKGYGESLIDYDYNSERIGVGILLTNAL</sequence>
<keyword evidence="17 18" id="KW-0998">Cell outer membrane</keyword>
<dbReference type="GO" id="GO:0008970">
    <property type="term" value="F:phospholipase A1 activity"/>
    <property type="evidence" value="ECO:0007669"/>
    <property type="project" value="UniProtKB-EC"/>
</dbReference>
<evidence type="ECO:0000256" key="2">
    <source>
        <dbReference type="ARBA" id="ARBA00001604"/>
    </source>
</evidence>
<comment type="similarity">
    <text evidence="3 18">Belongs to the phospholipase A1 family.</text>
</comment>
<keyword evidence="10 18" id="KW-0479">Metal-binding</keyword>
<comment type="caution">
    <text evidence="19">The sequence shown here is derived from an EMBL/GenBank/DDBJ whole genome shotgun (WGS) entry which is preliminary data.</text>
</comment>
<dbReference type="Pfam" id="PF02253">
    <property type="entry name" value="PLA1"/>
    <property type="match status" value="1"/>
</dbReference>
<dbReference type="InterPro" id="IPR036541">
    <property type="entry name" value="PLipase_A1_sf"/>
</dbReference>
<reference evidence="19 20" key="1">
    <citation type="submission" date="2017-11" db="EMBL/GenBank/DDBJ databases">
        <title>Population delineation of vibrios coincides with oyster pathogenicity.</title>
        <authorList>
            <person name="Bruto M."/>
            <person name="Labreuche Y."/>
            <person name="James A."/>
            <person name="Piel D."/>
            <person name="Chenivesse S."/>
            <person name="Petton B."/>
            <person name="Polz M.F."/>
            <person name="Le Roux F."/>
        </authorList>
    </citation>
    <scope>NUCLEOTIDE SEQUENCE [LARGE SCALE GENOMIC DNA]</scope>
    <source>
        <strain evidence="19 20">FF_144</strain>
    </source>
</reference>
<dbReference type="InterPro" id="IPR003187">
    <property type="entry name" value="PLipase_A1"/>
</dbReference>
<evidence type="ECO:0000256" key="12">
    <source>
        <dbReference type="ARBA" id="ARBA00022801"/>
    </source>
</evidence>
<dbReference type="GO" id="GO:0016042">
    <property type="term" value="P:lipid catabolic process"/>
    <property type="evidence" value="ECO:0007669"/>
    <property type="project" value="UniProtKB-KW"/>
</dbReference>
<accession>A0A0P6Z3U6</accession>
<keyword evidence="16" id="KW-0472">Membrane</keyword>
<evidence type="ECO:0000256" key="10">
    <source>
        <dbReference type="ARBA" id="ARBA00022723"/>
    </source>
</evidence>
<dbReference type="GO" id="GO:0004623">
    <property type="term" value="F:phospholipase A2 activity"/>
    <property type="evidence" value="ECO:0007669"/>
    <property type="project" value="UniProtKB-EC"/>
</dbReference>
<dbReference type="EMBL" id="PIFK01000004">
    <property type="protein sequence ID" value="PTP39029.1"/>
    <property type="molecule type" value="Genomic_DNA"/>
</dbReference>
<evidence type="ECO:0000256" key="11">
    <source>
        <dbReference type="ARBA" id="ARBA00022729"/>
    </source>
</evidence>
<organism evidence="19 20">
    <name type="scientific">Vibrio splendidus</name>
    <dbReference type="NCBI Taxonomy" id="29497"/>
    <lineage>
        <taxon>Bacteria</taxon>
        <taxon>Pseudomonadati</taxon>
        <taxon>Pseudomonadota</taxon>
        <taxon>Gammaproteobacteria</taxon>
        <taxon>Vibrionales</taxon>
        <taxon>Vibrionaceae</taxon>
        <taxon>Vibrio</taxon>
    </lineage>
</organism>
<keyword evidence="8" id="KW-1134">Transmembrane beta strand</keyword>
<keyword evidence="9" id="KW-0812">Transmembrane</keyword>
<comment type="subcellular location">
    <subcellularLocation>
        <location evidence="18">Cell outer membrane</location>
        <topology evidence="18">Multi-pass membrane protein</topology>
    </subcellularLocation>
    <text evidence="18">One of the very few enzymes located there.</text>
</comment>
<comment type="catalytic activity">
    <reaction evidence="2 18">
        <text>a 1,2-diacyl-sn-glycero-3-phosphocholine + H2O = a 1-acyl-sn-glycero-3-phosphocholine + a fatty acid + H(+)</text>
        <dbReference type="Rhea" id="RHEA:15801"/>
        <dbReference type="ChEBI" id="CHEBI:15377"/>
        <dbReference type="ChEBI" id="CHEBI:15378"/>
        <dbReference type="ChEBI" id="CHEBI:28868"/>
        <dbReference type="ChEBI" id="CHEBI:57643"/>
        <dbReference type="ChEBI" id="CHEBI:58168"/>
        <dbReference type="EC" id="3.1.1.4"/>
    </reaction>
</comment>
<evidence type="ECO:0000256" key="17">
    <source>
        <dbReference type="ARBA" id="ARBA00023237"/>
    </source>
</evidence>
<keyword evidence="13 18" id="KW-0106">Calcium</keyword>
<evidence type="ECO:0000256" key="13">
    <source>
        <dbReference type="ARBA" id="ARBA00022837"/>
    </source>
</evidence>
<evidence type="ECO:0000313" key="20">
    <source>
        <dbReference type="Proteomes" id="UP000244197"/>
    </source>
</evidence>
<comment type="cofactor">
    <cofactor evidence="18">
        <name>Ca(2+)</name>
        <dbReference type="ChEBI" id="CHEBI:29108"/>
    </cofactor>
    <text evidence="18">Binds 1 Ca(2+) ion per monomer. In the dimeric form the Ca(2+) is bound by different amino acids with binding of each Ca(2+) shared with ligands coming from each monomer. The Ca(2+) ion may have a role in catalysis.</text>
</comment>
<evidence type="ECO:0000256" key="15">
    <source>
        <dbReference type="ARBA" id="ARBA00023098"/>
    </source>
</evidence>
<evidence type="ECO:0000313" key="19">
    <source>
        <dbReference type="EMBL" id="PTP39029.1"/>
    </source>
</evidence>
<keyword evidence="15 18" id="KW-0443">Lipid metabolism</keyword>
<dbReference type="AlphaFoldDB" id="A0A0P6Z3U6"/>
<keyword evidence="12 18" id="KW-0378">Hydrolase</keyword>